<sequence length="164" mass="18478">MQTIGLLSDTHGWWDEKYATYFASCDEIWHAGDIGSADVALQLSAIRPLRAVCGNIDGYPVRQMYPKTLHFTIEDVSVMMTHIGGYPGRYEPAIRAELYETKPQLFVCGHSHILKVMFDKRLNCLCLNPGAAGKSGFHTVRTLMRFVIDGADIRDMEIIELAKR</sequence>
<evidence type="ECO:0000313" key="3">
    <source>
        <dbReference type="EMBL" id="RRD75412.1"/>
    </source>
</evidence>
<name>A0A3P1YWJ4_TANFO</name>
<evidence type="ECO:0000313" key="4">
    <source>
        <dbReference type="Proteomes" id="UP000279860"/>
    </source>
</evidence>
<evidence type="ECO:0000259" key="2">
    <source>
        <dbReference type="Pfam" id="PF12850"/>
    </source>
</evidence>
<dbReference type="AlphaFoldDB" id="A0A3P1YWJ4"/>
<organism evidence="3 4">
    <name type="scientific">Tannerella forsythia</name>
    <name type="common">Bacteroides forsythus</name>
    <dbReference type="NCBI Taxonomy" id="28112"/>
    <lineage>
        <taxon>Bacteria</taxon>
        <taxon>Pseudomonadati</taxon>
        <taxon>Bacteroidota</taxon>
        <taxon>Bacteroidia</taxon>
        <taxon>Bacteroidales</taxon>
        <taxon>Tannerellaceae</taxon>
        <taxon>Tannerella</taxon>
    </lineage>
</organism>
<dbReference type="InterPro" id="IPR029052">
    <property type="entry name" value="Metallo-depent_PP-like"/>
</dbReference>
<dbReference type="InterPro" id="IPR024654">
    <property type="entry name" value="Calcineurin-like_PHP_lpxH"/>
</dbReference>
<dbReference type="Gene3D" id="3.60.21.10">
    <property type="match status" value="1"/>
</dbReference>
<protein>
    <submittedName>
        <fullName evidence="3">Metallophosphoesterase</fullName>
    </submittedName>
</protein>
<gene>
    <name evidence="3" type="ORF">EII41_06570</name>
</gene>
<proteinExistence type="inferred from homology"/>
<evidence type="ECO:0000256" key="1">
    <source>
        <dbReference type="ARBA" id="ARBA00008950"/>
    </source>
</evidence>
<comment type="caution">
    <text evidence="3">The sequence shown here is derived from an EMBL/GenBank/DDBJ whole genome shotgun (WGS) entry which is preliminary data.</text>
</comment>
<accession>A0A3P1YWJ4</accession>
<feature type="domain" description="Calcineurin-like phosphoesterase" evidence="2">
    <location>
        <begin position="4"/>
        <end position="147"/>
    </location>
</feature>
<dbReference type="RefSeq" id="WP_124789932.1">
    <property type="nucleotide sequence ID" value="NZ_RQYN01000020.1"/>
</dbReference>
<dbReference type="Proteomes" id="UP000279860">
    <property type="component" value="Unassembled WGS sequence"/>
</dbReference>
<dbReference type="SUPFAM" id="SSF56300">
    <property type="entry name" value="Metallo-dependent phosphatases"/>
    <property type="match status" value="1"/>
</dbReference>
<comment type="similarity">
    <text evidence="1">Belongs to the metallophosphoesterase superfamily. YfcE family.</text>
</comment>
<dbReference type="Pfam" id="PF12850">
    <property type="entry name" value="Metallophos_2"/>
    <property type="match status" value="1"/>
</dbReference>
<dbReference type="EMBL" id="RQYN01000020">
    <property type="protein sequence ID" value="RRD75412.1"/>
    <property type="molecule type" value="Genomic_DNA"/>
</dbReference>
<reference evidence="3 4" key="1">
    <citation type="submission" date="2018-11" db="EMBL/GenBank/DDBJ databases">
        <title>Genomes From Bacteria Associated with the Canine Oral Cavity: a Test Case for Automated Genome-Based Taxonomic Assignment.</title>
        <authorList>
            <person name="Coil D.A."/>
            <person name="Jospin G."/>
            <person name="Darling A.E."/>
            <person name="Wallis C."/>
            <person name="Davis I.J."/>
            <person name="Harris S."/>
            <person name="Eisen J.A."/>
            <person name="Holcombe L.J."/>
            <person name="O'Flynn C."/>
        </authorList>
    </citation>
    <scope>NUCLEOTIDE SEQUENCE [LARGE SCALE GENOMIC DNA]</scope>
    <source>
        <strain evidence="3 4">OH1426_COT-023</strain>
    </source>
</reference>